<dbReference type="EMBL" id="SDWS01000016">
    <property type="protein sequence ID" value="RYB88362.1"/>
    <property type="molecule type" value="Genomic_DNA"/>
</dbReference>
<evidence type="ECO:0000259" key="2">
    <source>
        <dbReference type="Pfam" id="PF13556"/>
    </source>
</evidence>
<dbReference type="AlphaFoldDB" id="A0A4V1RJD1"/>
<dbReference type="Pfam" id="PF17853">
    <property type="entry name" value="GGDEF_2"/>
    <property type="match status" value="1"/>
</dbReference>
<gene>
    <name evidence="4" type="ORF">EUA06_21670</name>
</gene>
<dbReference type="Proteomes" id="UP000291838">
    <property type="component" value="Unassembled WGS sequence"/>
</dbReference>
<dbReference type="PANTHER" id="PTHR33744:SF7">
    <property type="entry name" value="PUCR FAMILY TRANSCRIPTIONAL REGULATOR"/>
    <property type="match status" value="1"/>
</dbReference>
<sequence>MPASRRRSAEALRSSSGQLSTAATARMATDLPWFDDLSAEDRSWVGLIVQAGIRGFVEWYDVEAGAQGDAAVHHPLDVVVFGAAPRELTGVISLQQTVELVRLSIRVVESNIDAILDPEDLREVHDAVLLYAREVAFATAAVYARAAESRGAWDARLEALVVDAVVRSEADETVLSRASALGWGAHGDVAVVLGATPPHRAELDVFESVRRSARAGDMDALCATQGDRLVVLLGGVTDPLKAATRLLDHFGDGPVVVGPVTADLAHASASARAALSAHRAASGWPDAPRPVESRDLLPERALAGDGHARRHLVDDVYLPLVATRGALLETLGAWFEHGASIEGTARALFVHPNTVRYRLRQIADVTGWSPTRPREAFALQLALILGRQSGRTEL</sequence>
<dbReference type="InterPro" id="IPR041522">
    <property type="entry name" value="CdaR_GGDEF"/>
</dbReference>
<comment type="caution">
    <text evidence="4">The sequence shown here is derived from an EMBL/GenBank/DDBJ whole genome shotgun (WGS) entry which is preliminary data.</text>
</comment>
<keyword evidence="5" id="KW-1185">Reference proteome</keyword>
<accession>A0A4V1RJD1</accession>
<feature type="domain" description="PucR C-terminal helix-turn-helix" evidence="2">
    <location>
        <begin position="327"/>
        <end position="384"/>
    </location>
</feature>
<dbReference type="RefSeq" id="WP_129479686.1">
    <property type="nucleotide sequence ID" value="NZ_SDWS01000016.1"/>
</dbReference>
<dbReference type="InterPro" id="IPR025736">
    <property type="entry name" value="PucR_C-HTH_dom"/>
</dbReference>
<proteinExistence type="inferred from homology"/>
<dbReference type="OrthoDB" id="3246591at2"/>
<comment type="similarity">
    <text evidence="1">Belongs to the CdaR family.</text>
</comment>
<evidence type="ECO:0000313" key="4">
    <source>
        <dbReference type="EMBL" id="RYB88362.1"/>
    </source>
</evidence>
<dbReference type="PANTHER" id="PTHR33744">
    <property type="entry name" value="CARBOHYDRATE DIACID REGULATOR"/>
    <property type="match status" value="1"/>
</dbReference>
<dbReference type="InterPro" id="IPR051448">
    <property type="entry name" value="CdaR-like_regulators"/>
</dbReference>
<feature type="domain" description="CdaR GGDEF-like" evidence="3">
    <location>
        <begin position="169"/>
        <end position="279"/>
    </location>
</feature>
<dbReference type="Pfam" id="PF13556">
    <property type="entry name" value="HTH_30"/>
    <property type="match status" value="1"/>
</dbReference>
<organism evidence="4 5">
    <name type="scientific">Nocardioides glacieisoli</name>
    <dbReference type="NCBI Taxonomy" id="1168730"/>
    <lineage>
        <taxon>Bacteria</taxon>
        <taxon>Bacillati</taxon>
        <taxon>Actinomycetota</taxon>
        <taxon>Actinomycetes</taxon>
        <taxon>Propionibacteriales</taxon>
        <taxon>Nocardioidaceae</taxon>
        <taxon>Nocardioides</taxon>
    </lineage>
</organism>
<dbReference type="Gene3D" id="1.10.10.2840">
    <property type="entry name" value="PucR C-terminal helix-turn-helix domain"/>
    <property type="match status" value="1"/>
</dbReference>
<protein>
    <submittedName>
        <fullName evidence="4">PucR family transcriptional regulator</fullName>
    </submittedName>
</protein>
<reference evidence="4 5" key="1">
    <citation type="submission" date="2019-01" db="EMBL/GenBank/DDBJ databases">
        <title>Novel species of Nocardioides.</title>
        <authorList>
            <person name="Liu Q."/>
            <person name="Xin Y.-H."/>
        </authorList>
    </citation>
    <scope>NUCLEOTIDE SEQUENCE [LARGE SCALE GENOMIC DNA]</scope>
    <source>
        <strain evidence="4 5">HLT3-15</strain>
    </source>
</reference>
<name>A0A4V1RJD1_9ACTN</name>
<evidence type="ECO:0000256" key="1">
    <source>
        <dbReference type="ARBA" id="ARBA00006754"/>
    </source>
</evidence>
<dbReference type="InterPro" id="IPR042070">
    <property type="entry name" value="PucR_C-HTH_sf"/>
</dbReference>
<evidence type="ECO:0000313" key="5">
    <source>
        <dbReference type="Proteomes" id="UP000291838"/>
    </source>
</evidence>
<evidence type="ECO:0000259" key="3">
    <source>
        <dbReference type="Pfam" id="PF17853"/>
    </source>
</evidence>